<keyword evidence="5" id="KW-0146">Chitin degradation</keyword>
<feature type="domain" description="Glycoside hydrolase family 19 catalytic" evidence="10">
    <location>
        <begin position="30"/>
        <end position="87"/>
    </location>
</feature>
<evidence type="ECO:0000313" key="12">
    <source>
        <dbReference type="Proteomes" id="UP000187203"/>
    </source>
</evidence>
<comment type="caution">
    <text evidence="11">The sequence shown here is derived from an EMBL/GenBank/DDBJ whole genome shotgun (WGS) entry which is preliminary data.</text>
</comment>
<feature type="chain" id="PRO_5012661330" description="chitinase" evidence="9">
    <location>
        <begin position="25"/>
        <end position="87"/>
    </location>
</feature>
<evidence type="ECO:0000259" key="10">
    <source>
        <dbReference type="Pfam" id="PF00182"/>
    </source>
</evidence>
<keyword evidence="12" id="KW-1185">Reference proteome</keyword>
<dbReference type="PANTHER" id="PTHR22595:SF171">
    <property type="entry name" value="BASIC ENDOCHITINASE B"/>
    <property type="match status" value="1"/>
</dbReference>
<keyword evidence="4 11" id="KW-0378">Hydrolase</keyword>
<keyword evidence="7" id="KW-0326">Glycosidase</keyword>
<proteinExistence type="predicted"/>
<accession>A0A1R3IMB7</accession>
<gene>
    <name evidence="11" type="ORF">COLO4_22366</name>
</gene>
<feature type="non-terminal residue" evidence="11">
    <location>
        <position position="87"/>
    </location>
</feature>
<sequence length="87" mass="10049">MKMFYAVLFTLAFFLGSSTRRSDAQDVTEVISRDLYETMFKHRNRFYSYDAFVAAARSFNGFGTTGDFITRKRELAAFFGQTSHETT</sequence>
<feature type="signal peptide" evidence="9">
    <location>
        <begin position="1"/>
        <end position="24"/>
    </location>
</feature>
<dbReference type="SUPFAM" id="SSF53955">
    <property type="entry name" value="Lysozyme-like"/>
    <property type="match status" value="1"/>
</dbReference>
<comment type="catalytic activity">
    <reaction evidence="1">
        <text>Random endo-hydrolysis of N-acetyl-beta-D-glucosaminide (1-&gt;4)-beta-linkages in chitin and chitodextrins.</text>
        <dbReference type="EC" id="3.2.1.14"/>
    </reaction>
</comment>
<dbReference type="Pfam" id="PF00182">
    <property type="entry name" value="Glyco_hydro_19"/>
    <property type="match status" value="1"/>
</dbReference>
<evidence type="ECO:0000256" key="6">
    <source>
        <dbReference type="ARBA" id="ARBA00023277"/>
    </source>
</evidence>
<dbReference type="GO" id="GO:0000272">
    <property type="term" value="P:polysaccharide catabolic process"/>
    <property type="evidence" value="ECO:0007669"/>
    <property type="project" value="UniProtKB-KW"/>
</dbReference>
<keyword evidence="6" id="KW-0119">Carbohydrate metabolism</keyword>
<dbReference type="Proteomes" id="UP000187203">
    <property type="component" value="Unassembled WGS sequence"/>
</dbReference>
<keyword evidence="3 9" id="KW-0732">Signal</keyword>
<reference evidence="12" key="1">
    <citation type="submission" date="2013-09" db="EMBL/GenBank/DDBJ databases">
        <title>Corchorus olitorius genome sequencing.</title>
        <authorList>
            <person name="Alam M."/>
            <person name="Haque M.S."/>
            <person name="Islam M.S."/>
            <person name="Emdad E.M."/>
            <person name="Islam M.M."/>
            <person name="Ahmed B."/>
            <person name="Halim A."/>
            <person name="Hossen Q.M.M."/>
            <person name="Hossain M.Z."/>
            <person name="Ahmed R."/>
            <person name="Khan M.M."/>
            <person name="Islam R."/>
            <person name="Rashid M.M."/>
            <person name="Khan S.A."/>
            <person name="Rahman M.S."/>
            <person name="Alam M."/>
            <person name="Yahiya A.S."/>
            <person name="Khan M.S."/>
            <person name="Azam M.S."/>
            <person name="Haque T."/>
            <person name="Lashkar M.Z.H."/>
            <person name="Akhand A.I."/>
            <person name="Morshed G."/>
            <person name="Roy S."/>
            <person name="Uddin K.S."/>
            <person name="Rabeya T."/>
            <person name="Hossain A.S."/>
            <person name="Chowdhury A."/>
            <person name="Snigdha A.R."/>
            <person name="Mortoza M.S."/>
            <person name="Matin S.A."/>
            <person name="Hoque S.M.E."/>
            <person name="Islam M.K."/>
            <person name="Roy D.K."/>
            <person name="Haider R."/>
            <person name="Moosa M.M."/>
            <person name="Elias S.M."/>
            <person name="Hasan A.M."/>
            <person name="Jahan S."/>
            <person name="Shafiuddin M."/>
            <person name="Mahmood N."/>
            <person name="Shommy N.S."/>
        </authorList>
    </citation>
    <scope>NUCLEOTIDE SEQUENCE [LARGE SCALE GENOMIC DNA]</scope>
    <source>
        <strain evidence="12">cv. O-4</strain>
    </source>
</reference>
<dbReference type="Gene3D" id="1.10.530.10">
    <property type="match status" value="1"/>
</dbReference>
<organism evidence="11 12">
    <name type="scientific">Corchorus olitorius</name>
    <dbReference type="NCBI Taxonomy" id="93759"/>
    <lineage>
        <taxon>Eukaryota</taxon>
        <taxon>Viridiplantae</taxon>
        <taxon>Streptophyta</taxon>
        <taxon>Embryophyta</taxon>
        <taxon>Tracheophyta</taxon>
        <taxon>Spermatophyta</taxon>
        <taxon>Magnoliopsida</taxon>
        <taxon>eudicotyledons</taxon>
        <taxon>Gunneridae</taxon>
        <taxon>Pentapetalae</taxon>
        <taxon>rosids</taxon>
        <taxon>malvids</taxon>
        <taxon>Malvales</taxon>
        <taxon>Malvaceae</taxon>
        <taxon>Grewioideae</taxon>
        <taxon>Apeibeae</taxon>
        <taxon>Corchorus</taxon>
    </lineage>
</organism>
<dbReference type="PANTHER" id="PTHR22595">
    <property type="entry name" value="CHITINASE-RELATED"/>
    <property type="match status" value="1"/>
</dbReference>
<evidence type="ECO:0000256" key="1">
    <source>
        <dbReference type="ARBA" id="ARBA00000822"/>
    </source>
</evidence>
<evidence type="ECO:0000313" key="11">
    <source>
        <dbReference type="EMBL" id="OMO83728.1"/>
    </source>
</evidence>
<dbReference type="CDD" id="cd00325">
    <property type="entry name" value="chitinase_GH19"/>
    <property type="match status" value="1"/>
</dbReference>
<dbReference type="GO" id="GO:0016998">
    <property type="term" value="P:cell wall macromolecule catabolic process"/>
    <property type="evidence" value="ECO:0007669"/>
    <property type="project" value="InterPro"/>
</dbReference>
<dbReference type="GO" id="GO:0008843">
    <property type="term" value="F:endochitinase activity"/>
    <property type="evidence" value="ECO:0007669"/>
    <property type="project" value="UniProtKB-EC"/>
</dbReference>
<evidence type="ECO:0000256" key="9">
    <source>
        <dbReference type="SAM" id="SignalP"/>
    </source>
</evidence>
<dbReference type="STRING" id="93759.A0A1R3IMB7"/>
<keyword evidence="8" id="KW-0624">Polysaccharide degradation</keyword>
<dbReference type="InterPro" id="IPR023346">
    <property type="entry name" value="Lysozyme-like_dom_sf"/>
</dbReference>
<evidence type="ECO:0000256" key="2">
    <source>
        <dbReference type="ARBA" id="ARBA00012729"/>
    </source>
</evidence>
<evidence type="ECO:0000256" key="7">
    <source>
        <dbReference type="ARBA" id="ARBA00023295"/>
    </source>
</evidence>
<dbReference type="EMBL" id="AWUE01017951">
    <property type="protein sequence ID" value="OMO83728.1"/>
    <property type="molecule type" value="Genomic_DNA"/>
</dbReference>
<dbReference type="GO" id="GO:0006032">
    <property type="term" value="P:chitin catabolic process"/>
    <property type="evidence" value="ECO:0007669"/>
    <property type="project" value="UniProtKB-KW"/>
</dbReference>
<dbReference type="GO" id="GO:0050832">
    <property type="term" value="P:defense response to fungus"/>
    <property type="evidence" value="ECO:0007669"/>
    <property type="project" value="TreeGrafter"/>
</dbReference>
<protein>
    <recommendedName>
        <fullName evidence="2">chitinase</fullName>
        <ecNumber evidence="2">3.2.1.14</ecNumber>
    </recommendedName>
</protein>
<dbReference type="EC" id="3.2.1.14" evidence="2"/>
<dbReference type="AlphaFoldDB" id="A0A1R3IMB7"/>
<dbReference type="OrthoDB" id="617225at2759"/>
<name>A0A1R3IMB7_9ROSI</name>
<evidence type="ECO:0000256" key="8">
    <source>
        <dbReference type="ARBA" id="ARBA00023326"/>
    </source>
</evidence>
<dbReference type="InterPro" id="IPR000726">
    <property type="entry name" value="Glyco_hydro_19_cat"/>
</dbReference>
<evidence type="ECO:0000256" key="4">
    <source>
        <dbReference type="ARBA" id="ARBA00022801"/>
    </source>
</evidence>
<evidence type="ECO:0000256" key="5">
    <source>
        <dbReference type="ARBA" id="ARBA00023024"/>
    </source>
</evidence>
<evidence type="ECO:0000256" key="3">
    <source>
        <dbReference type="ARBA" id="ARBA00022729"/>
    </source>
</evidence>